<evidence type="ECO:0000313" key="5">
    <source>
        <dbReference type="Proteomes" id="UP001321760"/>
    </source>
</evidence>
<dbReference type="Gene3D" id="1.20.58.340">
    <property type="entry name" value="Magnesium transport protein CorA, transmembrane region"/>
    <property type="match status" value="1"/>
</dbReference>
<feature type="transmembrane region" description="Helical" evidence="2">
    <location>
        <begin position="527"/>
        <end position="548"/>
    </location>
</feature>
<evidence type="ECO:0000259" key="3">
    <source>
        <dbReference type="Pfam" id="PF26616"/>
    </source>
</evidence>
<reference evidence="4" key="1">
    <citation type="journal article" date="2023" name="Mol. Phylogenet. Evol.">
        <title>Genome-scale phylogeny and comparative genomics of the fungal order Sordariales.</title>
        <authorList>
            <person name="Hensen N."/>
            <person name="Bonometti L."/>
            <person name="Westerberg I."/>
            <person name="Brannstrom I.O."/>
            <person name="Guillou S."/>
            <person name="Cros-Aarteil S."/>
            <person name="Calhoun S."/>
            <person name="Haridas S."/>
            <person name="Kuo A."/>
            <person name="Mondo S."/>
            <person name="Pangilinan J."/>
            <person name="Riley R."/>
            <person name="LaButti K."/>
            <person name="Andreopoulos B."/>
            <person name="Lipzen A."/>
            <person name="Chen C."/>
            <person name="Yan M."/>
            <person name="Daum C."/>
            <person name="Ng V."/>
            <person name="Clum A."/>
            <person name="Steindorff A."/>
            <person name="Ohm R.A."/>
            <person name="Martin F."/>
            <person name="Silar P."/>
            <person name="Natvig D.O."/>
            <person name="Lalanne C."/>
            <person name="Gautier V."/>
            <person name="Ament-Velasquez S.L."/>
            <person name="Kruys A."/>
            <person name="Hutchinson M.I."/>
            <person name="Powell A.J."/>
            <person name="Barry K."/>
            <person name="Miller A.N."/>
            <person name="Grigoriev I.V."/>
            <person name="Debuchy R."/>
            <person name="Gladieux P."/>
            <person name="Hiltunen Thoren M."/>
            <person name="Johannesson H."/>
        </authorList>
    </citation>
    <scope>NUCLEOTIDE SEQUENCE</scope>
    <source>
        <strain evidence="4">PSN243</strain>
    </source>
</reference>
<dbReference type="Pfam" id="PF26616">
    <property type="entry name" value="CorA-like"/>
    <property type="match status" value="1"/>
</dbReference>
<feature type="region of interest" description="Disordered" evidence="1">
    <location>
        <begin position="274"/>
        <end position="300"/>
    </location>
</feature>
<dbReference type="Proteomes" id="UP001321760">
    <property type="component" value="Unassembled WGS sequence"/>
</dbReference>
<gene>
    <name evidence="4" type="ORF">QBC34DRAFT_416496</name>
</gene>
<organism evidence="4 5">
    <name type="scientific">Podospora aff. communis PSN243</name>
    <dbReference type="NCBI Taxonomy" id="3040156"/>
    <lineage>
        <taxon>Eukaryota</taxon>
        <taxon>Fungi</taxon>
        <taxon>Dikarya</taxon>
        <taxon>Ascomycota</taxon>
        <taxon>Pezizomycotina</taxon>
        <taxon>Sordariomycetes</taxon>
        <taxon>Sordariomycetidae</taxon>
        <taxon>Sordariales</taxon>
        <taxon>Podosporaceae</taxon>
        <taxon>Podospora</taxon>
    </lineage>
</organism>
<evidence type="ECO:0000313" key="4">
    <source>
        <dbReference type="EMBL" id="KAK4443752.1"/>
    </source>
</evidence>
<protein>
    <recommendedName>
        <fullName evidence="3">CorA-like transporter domain-containing protein</fullName>
    </recommendedName>
</protein>
<proteinExistence type="predicted"/>
<feature type="domain" description="CorA-like transporter" evidence="3">
    <location>
        <begin position="11"/>
        <end position="259"/>
    </location>
</feature>
<dbReference type="InterPro" id="IPR058257">
    <property type="entry name" value="CorA-like_dom"/>
</dbReference>
<reference evidence="4" key="2">
    <citation type="submission" date="2023-05" db="EMBL/GenBank/DDBJ databases">
        <authorList>
            <consortium name="Lawrence Berkeley National Laboratory"/>
            <person name="Steindorff A."/>
            <person name="Hensen N."/>
            <person name="Bonometti L."/>
            <person name="Westerberg I."/>
            <person name="Brannstrom I.O."/>
            <person name="Guillou S."/>
            <person name="Cros-Aarteil S."/>
            <person name="Calhoun S."/>
            <person name="Haridas S."/>
            <person name="Kuo A."/>
            <person name="Mondo S."/>
            <person name="Pangilinan J."/>
            <person name="Riley R."/>
            <person name="Labutti K."/>
            <person name="Andreopoulos B."/>
            <person name="Lipzen A."/>
            <person name="Chen C."/>
            <person name="Yanf M."/>
            <person name="Daum C."/>
            <person name="Ng V."/>
            <person name="Clum A."/>
            <person name="Ohm R."/>
            <person name="Martin F."/>
            <person name="Silar P."/>
            <person name="Natvig D."/>
            <person name="Lalanne C."/>
            <person name="Gautier V."/>
            <person name="Ament-Velasquez S.L."/>
            <person name="Kruys A."/>
            <person name="Hutchinson M.I."/>
            <person name="Powell A.J."/>
            <person name="Barry K."/>
            <person name="Miller A.N."/>
            <person name="Grigoriev I.V."/>
            <person name="Debuchy R."/>
            <person name="Gladieux P."/>
            <person name="Thoren M.H."/>
            <person name="Johannesson H."/>
        </authorList>
    </citation>
    <scope>NUCLEOTIDE SEQUENCE</scope>
    <source>
        <strain evidence="4">PSN243</strain>
    </source>
</reference>
<name>A0AAV9G8N3_9PEZI</name>
<feature type="transmembrane region" description="Helical" evidence="2">
    <location>
        <begin position="484"/>
        <end position="507"/>
    </location>
</feature>
<keyword evidence="2" id="KW-0472">Membrane</keyword>
<keyword evidence="5" id="KW-1185">Reference proteome</keyword>
<sequence>MAASTSPQHASNEYPLGLEPGWTYKSGQTLKFYRERLVGNEDELFVPEGKPRFVMLWDMPDGENAFLPESRIDKLEQFDATLAIKTLADPSCRFAFLHTASSRGKLCCSLGILTQLLTHHQVMPSFLDFVFTFRNTENPPSTAMFRFEDRAETPFRRQHAFNIMAPEKERPESSNWLIRQTAVYHSYDVMEGKSMWIIVKGNRVIRDRITSSCPSVSKKSQKQQQFEFTLQTHLLILEWCTENWALYLDDLEERARKHAAAIKLAPVETLARKPPLPTAAPFRGPPPRRSSAGAGPQPIGIRGKIRSNLSRISSGFSGHYHPQPAGAGFELGDGVKDAEEDEERLDKLFTFDDLQKMRHATDEMERASLILGEDMRILSALKERYSRLAEAGIASSDASVLDFCRQLEVLEGDLQSHAARVHLLLRSMERNEEMFQGILHYGNMRVGEHYAQSAEVSARTMEKWTEEMHEIAAKTENETVSMHGITVLTMIFLPGTFVSTLFSSGIWDFDNSKSHSIGDWETRVPALKLFFSICIPLTAAVLFTWWVTYRLARRQHTKVSQVPEAGQLKT</sequence>
<dbReference type="EMBL" id="MU865987">
    <property type="protein sequence ID" value="KAK4443752.1"/>
    <property type="molecule type" value="Genomic_DNA"/>
</dbReference>
<accession>A0AAV9G8N3</accession>
<evidence type="ECO:0000256" key="1">
    <source>
        <dbReference type="SAM" id="MobiDB-lite"/>
    </source>
</evidence>
<comment type="caution">
    <text evidence="4">The sequence shown here is derived from an EMBL/GenBank/DDBJ whole genome shotgun (WGS) entry which is preliminary data.</text>
</comment>
<evidence type="ECO:0000256" key="2">
    <source>
        <dbReference type="SAM" id="Phobius"/>
    </source>
</evidence>
<dbReference type="AlphaFoldDB" id="A0AAV9G8N3"/>
<keyword evidence="2" id="KW-1133">Transmembrane helix</keyword>
<keyword evidence="2" id="KW-0812">Transmembrane</keyword>
<feature type="compositionally biased region" description="Pro residues" evidence="1">
    <location>
        <begin position="274"/>
        <end position="288"/>
    </location>
</feature>